<dbReference type="GO" id="GO:0006811">
    <property type="term" value="P:monoatomic ion transport"/>
    <property type="evidence" value="ECO:0007669"/>
    <property type="project" value="UniProtKB-KW"/>
</dbReference>
<dbReference type="CDD" id="cd00342">
    <property type="entry name" value="gram_neg_porins"/>
    <property type="match status" value="1"/>
</dbReference>
<evidence type="ECO:0000256" key="11">
    <source>
        <dbReference type="SAM" id="SignalP"/>
    </source>
</evidence>
<sequence>MAAGPLFQTRRGKPVKTSTCWRMGAGLVLAGAAATATAQNVTLYGVVDSYVGAINSSGRTEKSLDSGGLQVSRFGLMGGEDLGGGTRAIFRLEGGFNTDNGTASVSGQMFGRQAWVGFANQDWGEFRIGKQNSVFFNMLGKIAAFYGGTFAAGLGTQSGYNFRNNNDISYSSPRWRGWRLETHYALSDSFRHSRAGQVW</sequence>
<feature type="chain" id="PRO_5012921466" description="Porin domain-containing protein" evidence="11">
    <location>
        <begin position="39"/>
        <end position="199"/>
    </location>
</feature>
<proteinExistence type="predicted"/>
<dbReference type="Proteomes" id="UP000215633">
    <property type="component" value="Unassembled WGS sequence"/>
</dbReference>
<evidence type="ECO:0000256" key="7">
    <source>
        <dbReference type="ARBA" id="ARBA00023065"/>
    </source>
</evidence>
<feature type="signal peptide" evidence="11">
    <location>
        <begin position="1"/>
        <end position="38"/>
    </location>
</feature>
<evidence type="ECO:0000256" key="2">
    <source>
        <dbReference type="ARBA" id="ARBA00011233"/>
    </source>
</evidence>
<keyword evidence="7" id="KW-0406">Ion transport</keyword>
<protein>
    <recommendedName>
        <fullName evidence="12">Porin domain-containing protein</fullName>
    </recommendedName>
</protein>
<evidence type="ECO:0000256" key="9">
    <source>
        <dbReference type="ARBA" id="ARBA00023136"/>
    </source>
</evidence>
<dbReference type="PANTHER" id="PTHR34501:SF9">
    <property type="entry name" value="MAJOR OUTER MEMBRANE PROTEIN P.IA"/>
    <property type="match status" value="1"/>
</dbReference>
<dbReference type="GO" id="GO:0009279">
    <property type="term" value="C:cell outer membrane"/>
    <property type="evidence" value="ECO:0007669"/>
    <property type="project" value="UniProtKB-SubCell"/>
</dbReference>
<dbReference type="PANTHER" id="PTHR34501">
    <property type="entry name" value="PROTEIN YDDL-RELATED"/>
    <property type="match status" value="1"/>
</dbReference>
<evidence type="ECO:0000259" key="12">
    <source>
        <dbReference type="Pfam" id="PF13609"/>
    </source>
</evidence>
<gene>
    <name evidence="13" type="ORF">CAL24_10075</name>
</gene>
<evidence type="ECO:0000313" key="14">
    <source>
        <dbReference type="Proteomes" id="UP000215633"/>
    </source>
</evidence>
<dbReference type="InterPro" id="IPR033900">
    <property type="entry name" value="Gram_neg_porin_domain"/>
</dbReference>
<feature type="domain" description="Porin" evidence="12">
    <location>
        <begin position="27"/>
        <end position="190"/>
    </location>
</feature>
<keyword evidence="4" id="KW-1134">Transmembrane beta strand</keyword>
<keyword evidence="6 11" id="KW-0732">Signal</keyword>
<evidence type="ECO:0000256" key="10">
    <source>
        <dbReference type="ARBA" id="ARBA00023237"/>
    </source>
</evidence>
<comment type="caution">
    <text evidence="13">The sequence shown here is derived from an EMBL/GenBank/DDBJ whole genome shotgun (WGS) entry which is preliminary data.</text>
</comment>
<keyword evidence="10" id="KW-0998">Cell outer membrane</keyword>
<dbReference type="GO" id="GO:0046930">
    <property type="term" value="C:pore complex"/>
    <property type="evidence" value="ECO:0007669"/>
    <property type="project" value="UniProtKB-KW"/>
</dbReference>
<reference evidence="14" key="1">
    <citation type="submission" date="2017-05" db="EMBL/GenBank/DDBJ databases">
        <title>Complete and WGS of Bordetella genogroups.</title>
        <authorList>
            <person name="Spilker T."/>
            <person name="Lipuma J."/>
        </authorList>
    </citation>
    <scope>NUCLEOTIDE SEQUENCE [LARGE SCALE GENOMIC DNA]</scope>
    <source>
        <strain evidence="14">AU8256</strain>
    </source>
</reference>
<keyword evidence="8" id="KW-0626">Porin</keyword>
<evidence type="ECO:0000256" key="6">
    <source>
        <dbReference type="ARBA" id="ARBA00022729"/>
    </source>
</evidence>
<evidence type="ECO:0000256" key="1">
    <source>
        <dbReference type="ARBA" id="ARBA00004571"/>
    </source>
</evidence>
<dbReference type="GO" id="GO:0015288">
    <property type="term" value="F:porin activity"/>
    <property type="evidence" value="ECO:0007669"/>
    <property type="project" value="UniProtKB-KW"/>
</dbReference>
<dbReference type="Pfam" id="PF13609">
    <property type="entry name" value="Porin_4"/>
    <property type="match status" value="1"/>
</dbReference>
<keyword evidence="14" id="KW-1185">Reference proteome</keyword>
<comment type="subcellular location">
    <subcellularLocation>
        <location evidence="1">Cell outer membrane</location>
        <topology evidence="1">Multi-pass membrane protein</topology>
    </subcellularLocation>
</comment>
<name>A0A261VW57_9BORD</name>
<dbReference type="AlphaFoldDB" id="A0A261VW57"/>
<evidence type="ECO:0000313" key="13">
    <source>
        <dbReference type="EMBL" id="OZI78037.1"/>
    </source>
</evidence>
<accession>A0A261VW57</accession>
<organism evidence="13 14">
    <name type="scientific">Bordetella genomosp. 2</name>
    <dbReference type="NCBI Taxonomy" id="1983456"/>
    <lineage>
        <taxon>Bacteria</taxon>
        <taxon>Pseudomonadati</taxon>
        <taxon>Pseudomonadota</taxon>
        <taxon>Betaproteobacteria</taxon>
        <taxon>Burkholderiales</taxon>
        <taxon>Alcaligenaceae</taxon>
        <taxon>Bordetella</taxon>
    </lineage>
</organism>
<evidence type="ECO:0000256" key="4">
    <source>
        <dbReference type="ARBA" id="ARBA00022452"/>
    </source>
</evidence>
<evidence type="ECO:0000256" key="5">
    <source>
        <dbReference type="ARBA" id="ARBA00022692"/>
    </source>
</evidence>
<keyword evidence="3" id="KW-0813">Transport</keyword>
<evidence type="ECO:0000256" key="3">
    <source>
        <dbReference type="ARBA" id="ARBA00022448"/>
    </source>
</evidence>
<comment type="subunit">
    <text evidence="2">Homotrimer.</text>
</comment>
<dbReference type="InterPro" id="IPR050298">
    <property type="entry name" value="Gram-neg_bact_OMP"/>
</dbReference>
<dbReference type="InterPro" id="IPR023614">
    <property type="entry name" value="Porin_dom_sf"/>
</dbReference>
<keyword evidence="5" id="KW-0812">Transmembrane</keyword>
<keyword evidence="9" id="KW-0472">Membrane</keyword>
<dbReference type="EMBL" id="NEVT01000005">
    <property type="protein sequence ID" value="OZI78037.1"/>
    <property type="molecule type" value="Genomic_DNA"/>
</dbReference>
<dbReference type="SUPFAM" id="SSF56935">
    <property type="entry name" value="Porins"/>
    <property type="match status" value="1"/>
</dbReference>
<evidence type="ECO:0000256" key="8">
    <source>
        <dbReference type="ARBA" id="ARBA00023114"/>
    </source>
</evidence>
<dbReference type="Gene3D" id="2.40.160.10">
    <property type="entry name" value="Porin"/>
    <property type="match status" value="1"/>
</dbReference>